<dbReference type="InterPro" id="IPR045794">
    <property type="entry name" value="Trypco1"/>
</dbReference>
<dbReference type="EMBL" id="NRRV01000056">
    <property type="protein sequence ID" value="MBK1632726.1"/>
    <property type="molecule type" value="Genomic_DNA"/>
</dbReference>
<gene>
    <name evidence="2" type="ORF">CKO31_18645</name>
</gene>
<accession>A0ABS1CN04</accession>
<name>A0ABS1CN04_9GAMM</name>
<evidence type="ECO:0000313" key="3">
    <source>
        <dbReference type="Proteomes" id="UP000748752"/>
    </source>
</evidence>
<protein>
    <recommendedName>
        <fullName evidence="1">Trypsin-co-occurring domain-containing protein</fullName>
    </recommendedName>
</protein>
<sequence>MIRIKPLTLDDGSQVLVEIEHADIPGEAKATDALEAMQRAIAGMARSVQSGVGDAGPKEWTMELGIGFKGESQPVPVIVAGSSSGSIKVTARWERDDD</sequence>
<reference evidence="2 3" key="1">
    <citation type="journal article" date="2020" name="Microorganisms">
        <title>Osmotic Adaptation and Compatible Solute Biosynthesis of Phototrophic Bacteria as Revealed from Genome Analyses.</title>
        <authorList>
            <person name="Imhoff J.F."/>
            <person name="Rahn T."/>
            <person name="Kunzel S."/>
            <person name="Keller A."/>
            <person name="Neulinger S.C."/>
        </authorList>
    </citation>
    <scope>NUCLEOTIDE SEQUENCE [LARGE SCALE GENOMIC DNA]</scope>
    <source>
        <strain evidence="2 3">DSM 6210</strain>
    </source>
</reference>
<evidence type="ECO:0000313" key="2">
    <source>
        <dbReference type="EMBL" id="MBK1632726.1"/>
    </source>
</evidence>
<keyword evidence="3" id="KW-1185">Reference proteome</keyword>
<dbReference type="Proteomes" id="UP000748752">
    <property type="component" value="Unassembled WGS sequence"/>
</dbReference>
<comment type="caution">
    <text evidence="2">The sequence shown here is derived from an EMBL/GenBank/DDBJ whole genome shotgun (WGS) entry which is preliminary data.</text>
</comment>
<proteinExistence type="predicted"/>
<dbReference type="NCBIfam" id="NF041216">
    <property type="entry name" value="CU044_2847_fam"/>
    <property type="match status" value="1"/>
</dbReference>
<organism evidence="2 3">
    <name type="scientific">Thiohalocapsa halophila</name>
    <dbReference type="NCBI Taxonomy" id="69359"/>
    <lineage>
        <taxon>Bacteria</taxon>
        <taxon>Pseudomonadati</taxon>
        <taxon>Pseudomonadota</taxon>
        <taxon>Gammaproteobacteria</taxon>
        <taxon>Chromatiales</taxon>
        <taxon>Chromatiaceae</taxon>
        <taxon>Thiohalocapsa</taxon>
    </lineage>
</organism>
<feature type="domain" description="Trypsin-co-occurring" evidence="1">
    <location>
        <begin position="8"/>
        <end position="95"/>
    </location>
</feature>
<dbReference type="RefSeq" id="WP_200240515.1">
    <property type="nucleotide sequence ID" value="NZ_NRRV01000056.1"/>
</dbReference>
<evidence type="ECO:0000259" key="1">
    <source>
        <dbReference type="Pfam" id="PF19493"/>
    </source>
</evidence>
<dbReference type="Pfam" id="PF19493">
    <property type="entry name" value="Trypco1"/>
    <property type="match status" value="1"/>
</dbReference>